<dbReference type="EMBL" id="MPUH01000359">
    <property type="protein sequence ID" value="OMJ81958.1"/>
    <property type="molecule type" value="Genomic_DNA"/>
</dbReference>
<evidence type="ECO:0000256" key="2">
    <source>
        <dbReference type="ARBA" id="ARBA00022670"/>
    </source>
</evidence>
<evidence type="ECO:0000256" key="3">
    <source>
        <dbReference type="ARBA" id="ARBA00022801"/>
    </source>
</evidence>
<dbReference type="Proteomes" id="UP000187209">
    <property type="component" value="Unassembled WGS sequence"/>
</dbReference>
<comment type="caution">
    <text evidence="6">The sequence shown here is derived from an EMBL/GenBank/DDBJ whole genome shotgun (WGS) entry which is preliminary data.</text>
</comment>
<evidence type="ECO:0000313" key="6">
    <source>
        <dbReference type="EMBL" id="OMJ81958.1"/>
    </source>
</evidence>
<dbReference type="Gene3D" id="3.90.226.10">
    <property type="entry name" value="2-enoyl-CoA Hydratase, Chain A, domain 1"/>
    <property type="match status" value="1"/>
</dbReference>
<dbReference type="PANTHER" id="PTHR42987">
    <property type="entry name" value="PEPTIDASE S49"/>
    <property type="match status" value="1"/>
</dbReference>
<keyword evidence="2" id="KW-0645">Protease</keyword>
<evidence type="ECO:0000259" key="5">
    <source>
        <dbReference type="Pfam" id="PF01343"/>
    </source>
</evidence>
<dbReference type="Gene3D" id="6.20.330.10">
    <property type="match status" value="1"/>
</dbReference>
<dbReference type="CDD" id="cd07023">
    <property type="entry name" value="S49_Sppa_N_C"/>
    <property type="match status" value="1"/>
</dbReference>
<dbReference type="InterPro" id="IPR002142">
    <property type="entry name" value="Peptidase_S49"/>
</dbReference>
<dbReference type="GO" id="GO:0004176">
    <property type="term" value="F:ATP-dependent peptidase activity"/>
    <property type="evidence" value="ECO:0007669"/>
    <property type="project" value="InterPro"/>
</dbReference>
<evidence type="ECO:0000256" key="4">
    <source>
        <dbReference type="ARBA" id="ARBA00022825"/>
    </source>
</evidence>
<dbReference type="PRINTS" id="PR00127">
    <property type="entry name" value="CLPPROTEASEP"/>
</dbReference>
<dbReference type="Pfam" id="PF01343">
    <property type="entry name" value="Peptidase_S49"/>
    <property type="match status" value="1"/>
</dbReference>
<sequence>MLGLLPKKVFKVYISGTITDQTYTKFLKDLNKTQFIPSTPLAVVINSPGGSAVHSDLIYKRIRAYASINKVQVFTFAEDFAASGGYYIMCSGDYLYASSTLSLIGSIGAVSAIPNIKDFATKYGIERRYFSTNPLDFFATTDPLQDYNAEKSKKISSVLKEVNEEFKKIILANRKDKLTVGEDKRNDVIFNGDVFLANKALEYGLIDSIGRCDDVIKEKFPDAKIVDLSREKLFTRLTNAFKLY</sequence>
<dbReference type="AlphaFoldDB" id="A0A1R2BYU2"/>
<dbReference type="SUPFAM" id="SSF52096">
    <property type="entry name" value="ClpP/crotonase"/>
    <property type="match status" value="1"/>
</dbReference>
<gene>
    <name evidence="6" type="ORF">SteCoe_17441</name>
</gene>
<protein>
    <recommendedName>
        <fullName evidence="5">Peptidase S49 domain-containing protein</fullName>
    </recommendedName>
</protein>
<keyword evidence="7" id="KW-1185">Reference proteome</keyword>
<dbReference type="PANTHER" id="PTHR42987:SF4">
    <property type="entry name" value="PROTEASE SOHB-RELATED"/>
    <property type="match status" value="1"/>
</dbReference>
<dbReference type="GO" id="GO:0004252">
    <property type="term" value="F:serine-type endopeptidase activity"/>
    <property type="evidence" value="ECO:0007669"/>
    <property type="project" value="InterPro"/>
</dbReference>
<comment type="similarity">
    <text evidence="1">Belongs to the peptidase S49 family.</text>
</comment>
<organism evidence="6 7">
    <name type="scientific">Stentor coeruleus</name>
    <dbReference type="NCBI Taxonomy" id="5963"/>
    <lineage>
        <taxon>Eukaryota</taxon>
        <taxon>Sar</taxon>
        <taxon>Alveolata</taxon>
        <taxon>Ciliophora</taxon>
        <taxon>Postciliodesmatophora</taxon>
        <taxon>Heterotrichea</taxon>
        <taxon>Heterotrichida</taxon>
        <taxon>Stentoridae</taxon>
        <taxon>Stentor</taxon>
    </lineage>
</organism>
<dbReference type="InterPro" id="IPR047272">
    <property type="entry name" value="S49_SppA_C"/>
</dbReference>
<proteinExistence type="inferred from homology"/>
<dbReference type="GO" id="GO:0006508">
    <property type="term" value="P:proteolysis"/>
    <property type="evidence" value="ECO:0007669"/>
    <property type="project" value="UniProtKB-KW"/>
</dbReference>
<evidence type="ECO:0000256" key="1">
    <source>
        <dbReference type="ARBA" id="ARBA00008683"/>
    </source>
</evidence>
<keyword evidence="4" id="KW-0720">Serine protease</keyword>
<dbReference type="InterPro" id="IPR001907">
    <property type="entry name" value="ClpP"/>
</dbReference>
<dbReference type="InterPro" id="IPR029045">
    <property type="entry name" value="ClpP/crotonase-like_dom_sf"/>
</dbReference>
<evidence type="ECO:0000313" key="7">
    <source>
        <dbReference type="Proteomes" id="UP000187209"/>
    </source>
</evidence>
<name>A0A1R2BYU2_9CILI</name>
<feature type="domain" description="Peptidase S49" evidence="5">
    <location>
        <begin position="70"/>
        <end position="219"/>
    </location>
</feature>
<reference evidence="6 7" key="1">
    <citation type="submission" date="2016-11" db="EMBL/GenBank/DDBJ databases">
        <title>The macronuclear genome of Stentor coeruleus: a giant cell with tiny introns.</title>
        <authorList>
            <person name="Slabodnick M."/>
            <person name="Ruby J.G."/>
            <person name="Reiff S.B."/>
            <person name="Swart E.C."/>
            <person name="Gosai S."/>
            <person name="Prabakaran S."/>
            <person name="Witkowska E."/>
            <person name="Larue G.E."/>
            <person name="Fisher S."/>
            <person name="Freeman R.M."/>
            <person name="Gunawardena J."/>
            <person name="Chu W."/>
            <person name="Stover N.A."/>
            <person name="Gregory B.D."/>
            <person name="Nowacki M."/>
            <person name="Derisi J."/>
            <person name="Roy S.W."/>
            <person name="Marshall W.F."/>
            <person name="Sood P."/>
        </authorList>
    </citation>
    <scope>NUCLEOTIDE SEQUENCE [LARGE SCALE GENOMIC DNA]</scope>
    <source>
        <strain evidence="6">WM001</strain>
    </source>
</reference>
<keyword evidence="3" id="KW-0378">Hydrolase</keyword>
<accession>A0A1R2BYU2</accession>
<dbReference type="OrthoDB" id="284461at2759"/>